<dbReference type="PANTHER" id="PTHR47965:SF101">
    <property type="entry name" value="HYPOTHETICAL ASPARTYL PROTEASE (EUROFUNG)-RELATED"/>
    <property type="match status" value="1"/>
</dbReference>
<evidence type="ECO:0000256" key="2">
    <source>
        <dbReference type="SAM" id="Phobius"/>
    </source>
</evidence>
<organism evidence="4 5">
    <name type="scientific">Periconia digitata</name>
    <dbReference type="NCBI Taxonomy" id="1303443"/>
    <lineage>
        <taxon>Eukaryota</taxon>
        <taxon>Fungi</taxon>
        <taxon>Dikarya</taxon>
        <taxon>Ascomycota</taxon>
        <taxon>Pezizomycotina</taxon>
        <taxon>Dothideomycetes</taxon>
        <taxon>Pleosporomycetidae</taxon>
        <taxon>Pleosporales</taxon>
        <taxon>Massarineae</taxon>
        <taxon>Periconiaceae</taxon>
        <taxon>Periconia</taxon>
    </lineage>
</organism>
<proteinExistence type="inferred from homology"/>
<dbReference type="GO" id="GO:0005576">
    <property type="term" value="C:extracellular region"/>
    <property type="evidence" value="ECO:0007669"/>
    <property type="project" value="TreeGrafter"/>
</dbReference>
<dbReference type="InterPro" id="IPR033121">
    <property type="entry name" value="PEPTIDASE_A1"/>
</dbReference>
<dbReference type="GO" id="GO:0004190">
    <property type="term" value="F:aspartic-type endopeptidase activity"/>
    <property type="evidence" value="ECO:0007669"/>
    <property type="project" value="InterPro"/>
</dbReference>
<keyword evidence="2" id="KW-0812">Transmembrane</keyword>
<name>A0A9W4UDT2_9PLEO</name>
<evidence type="ECO:0000259" key="3">
    <source>
        <dbReference type="PROSITE" id="PS51767"/>
    </source>
</evidence>
<dbReference type="EMBL" id="CAOQHR010000005">
    <property type="protein sequence ID" value="CAI6334366.1"/>
    <property type="molecule type" value="Genomic_DNA"/>
</dbReference>
<dbReference type="GO" id="GO:0006508">
    <property type="term" value="P:proteolysis"/>
    <property type="evidence" value="ECO:0007669"/>
    <property type="project" value="InterPro"/>
</dbReference>
<feature type="domain" description="Peptidase A1" evidence="3">
    <location>
        <begin position="27"/>
        <end position="379"/>
    </location>
</feature>
<comment type="caution">
    <text evidence="4">The sequence shown here is derived from an EMBL/GenBank/DDBJ whole genome shotgun (WGS) entry which is preliminary data.</text>
</comment>
<evidence type="ECO:0000256" key="1">
    <source>
        <dbReference type="ARBA" id="ARBA00007447"/>
    </source>
</evidence>
<dbReference type="Pfam" id="PF00026">
    <property type="entry name" value="Asp"/>
    <property type="match status" value="1"/>
</dbReference>
<dbReference type="AlphaFoldDB" id="A0A9W4UDT2"/>
<dbReference type="GO" id="GO:0009277">
    <property type="term" value="C:fungal-type cell wall"/>
    <property type="evidence" value="ECO:0007669"/>
    <property type="project" value="TreeGrafter"/>
</dbReference>
<accession>A0A9W4UDT2</accession>
<keyword evidence="5" id="KW-1185">Reference proteome</keyword>
<evidence type="ECO:0000313" key="5">
    <source>
        <dbReference type="Proteomes" id="UP001152607"/>
    </source>
</evidence>
<reference evidence="4" key="1">
    <citation type="submission" date="2023-01" db="EMBL/GenBank/DDBJ databases">
        <authorList>
            <person name="Van Ghelder C."/>
            <person name="Rancurel C."/>
        </authorList>
    </citation>
    <scope>NUCLEOTIDE SEQUENCE</scope>
    <source>
        <strain evidence="4">CNCM I-4278</strain>
    </source>
</reference>
<comment type="similarity">
    <text evidence="1">Belongs to the peptidase A1 family.</text>
</comment>
<dbReference type="PROSITE" id="PS51767">
    <property type="entry name" value="PEPTIDASE_A1"/>
    <property type="match status" value="1"/>
</dbReference>
<evidence type="ECO:0000313" key="4">
    <source>
        <dbReference type="EMBL" id="CAI6334366.1"/>
    </source>
</evidence>
<dbReference type="PRINTS" id="PR00792">
    <property type="entry name" value="PEPSIN"/>
</dbReference>
<dbReference type="InterPro" id="IPR001461">
    <property type="entry name" value="Aspartic_peptidase_A1"/>
</dbReference>
<dbReference type="CDD" id="cd05471">
    <property type="entry name" value="pepsin_like"/>
    <property type="match status" value="1"/>
</dbReference>
<gene>
    <name evidence="4" type="ORF">PDIGIT_LOCUS7423</name>
</gene>
<dbReference type="SUPFAM" id="SSF50630">
    <property type="entry name" value="Acid proteases"/>
    <property type="match status" value="1"/>
</dbReference>
<dbReference type="InterPro" id="IPR034164">
    <property type="entry name" value="Pepsin-like_dom"/>
</dbReference>
<feature type="transmembrane region" description="Helical" evidence="2">
    <location>
        <begin position="418"/>
        <end position="440"/>
    </location>
</feature>
<keyword evidence="2" id="KW-0472">Membrane</keyword>
<protein>
    <recommendedName>
        <fullName evidence="3">Peptidase A1 domain-containing protein</fullName>
    </recommendedName>
</protein>
<dbReference type="InterPro" id="IPR021109">
    <property type="entry name" value="Peptidase_aspartic_dom_sf"/>
</dbReference>
<dbReference type="Proteomes" id="UP001152607">
    <property type="component" value="Unassembled WGS sequence"/>
</dbReference>
<sequence>MSSSNAELSALAFEPSGAWLGSDGIWSGFTISVGTPPQNFTVLPATNAQHIYIPAADDCKRIPRFDCASSRGVGAFDNARSLGFQANASSTWKLIGLHEVGLNQNLAWSGNGVTGYETIGFGDDDKVPDRGKVMDGEVVTAYVTPDIWVGLLGLGGSSITYREGERVGSFISHLKEKRIIPSESFGYTAGASYRSTKIPASLTLGGYDQTRISTPITIPLSKDTANPVSLSLQKIVVSNSPNGTLSLLTDAILTPIDSSVPELWLPEPVCDRFASLFSLEYQNASGRYAISPSTREKLKELSPTFTFTVADSLVGGKSTNIDLPYAAFDLEATYPIFANATRYFPIRRAANDSQFAIGRAFLQEAYIAVDYERERFDIGQASFATPMPEPDIVTIRPANDTAELSSRIEKNEMSAGEIAGAAIGAVLAAGMLVAIVWYVFFRRRRGGHGDAESMGQEKSMKLRSESEVGGVMVGELPEYHGHSEVAGKDIAIEVSGKSIAYEMEGSSPIDNR</sequence>
<dbReference type="OrthoDB" id="4074350at2759"/>
<dbReference type="PANTHER" id="PTHR47965">
    <property type="entry name" value="ASPARTYL PROTEASE-RELATED"/>
    <property type="match status" value="1"/>
</dbReference>
<dbReference type="Gene3D" id="2.40.70.10">
    <property type="entry name" value="Acid Proteases"/>
    <property type="match status" value="2"/>
</dbReference>
<dbReference type="GO" id="GO:0031505">
    <property type="term" value="P:fungal-type cell wall organization"/>
    <property type="evidence" value="ECO:0007669"/>
    <property type="project" value="TreeGrafter"/>
</dbReference>
<keyword evidence="2" id="KW-1133">Transmembrane helix</keyword>